<accession>H8YYS6</accession>
<dbReference type="AlphaFoldDB" id="H8YYS6"/>
<keyword evidence="2" id="KW-1185">Reference proteome</keyword>
<dbReference type="Proteomes" id="UP000002964">
    <property type="component" value="Unassembled WGS sequence"/>
</dbReference>
<dbReference type="EMBL" id="JH603168">
    <property type="protein sequence ID" value="EIC23602.1"/>
    <property type="molecule type" value="Genomic_DNA"/>
</dbReference>
<proteinExistence type="predicted"/>
<dbReference type="STRING" id="631362.Thi970DRAFT_01274"/>
<dbReference type="OrthoDB" id="1550514at2"/>
<reference evidence="2" key="1">
    <citation type="submission" date="2011-06" db="EMBL/GenBank/DDBJ databases">
        <authorList>
            <consortium name="US DOE Joint Genome Institute (JGI-PGF)"/>
            <person name="Lucas S."/>
            <person name="Han J."/>
            <person name="Lapidus A."/>
            <person name="Cheng J.-F."/>
            <person name="Goodwin L."/>
            <person name="Pitluck S."/>
            <person name="Peters L."/>
            <person name="Land M.L."/>
            <person name="Hauser L."/>
            <person name="Vogl K."/>
            <person name="Liu Z."/>
            <person name="Overmann J."/>
            <person name="Frigaard N.-U."/>
            <person name="Bryant D.A."/>
            <person name="Woyke T.J."/>
        </authorList>
    </citation>
    <scope>NUCLEOTIDE SEQUENCE [LARGE SCALE GENOMIC DNA]</scope>
    <source>
        <strain evidence="2">970</strain>
    </source>
</reference>
<dbReference type="SUPFAM" id="SSF88723">
    <property type="entry name" value="PIN domain-like"/>
    <property type="match status" value="1"/>
</dbReference>
<dbReference type="RefSeq" id="WP_009147685.1">
    <property type="nucleotide sequence ID" value="NZ_CP121471.1"/>
</dbReference>
<dbReference type="HOGENOM" id="CLU_1626320_0_0_6"/>
<name>H8YYS6_9GAMM</name>
<dbReference type="Gene3D" id="3.40.50.1010">
    <property type="entry name" value="5'-nuclease"/>
    <property type="match status" value="1"/>
</dbReference>
<gene>
    <name evidence="1" type="ORF">Thi970DRAFT_01274</name>
</gene>
<evidence type="ECO:0000313" key="1">
    <source>
        <dbReference type="EMBL" id="EIC23602.1"/>
    </source>
</evidence>
<dbReference type="InterPro" id="IPR029060">
    <property type="entry name" value="PIN-like_dom_sf"/>
</dbReference>
<organism evidence="1 2">
    <name type="scientific">Thiorhodovibrio frisius</name>
    <dbReference type="NCBI Taxonomy" id="631362"/>
    <lineage>
        <taxon>Bacteria</taxon>
        <taxon>Pseudomonadati</taxon>
        <taxon>Pseudomonadota</taxon>
        <taxon>Gammaproteobacteria</taxon>
        <taxon>Chromatiales</taxon>
        <taxon>Chromatiaceae</taxon>
        <taxon>Thiorhodovibrio</taxon>
    </lineage>
</organism>
<sequence length="163" mass="18160">MLLIIDANVLIDYAQTNRQILALAARHLGRLQVARVILDEVDQLTEADCHALGLSIVDEPVDLLASAAERGGALSFEDHVCLLLAKQNSWTCVTNDKRLRAECEKEGVSTFWGLRLLIELVRARHLDAEAAAATAQAIHESNPRHITPQILKQLQRQLREIED</sequence>
<evidence type="ECO:0008006" key="3">
    <source>
        <dbReference type="Google" id="ProtNLM"/>
    </source>
</evidence>
<dbReference type="eggNOG" id="COG1848">
    <property type="taxonomic scope" value="Bacteria"/>
</dbReference>
<evidence type="ECO:0000313" key="2">
    <source>
        <dbReference type="Proteomes" id="UP000002964"/>
    </source>
</evidence>
<reference evidence="1 2" key="2">
    <citation type="submission" date="2011-11" db="EMBL/GenBank/DDBJ databases">
        <authorList>
            <consortium name="US DOE Joint Genome Institute"/>
            <person name="Lucas S."/>
            <person name="Han J."/>
            <person name="Lapidus A."/>
            <person name="Cheng J.-F."/>
            <person name="Goodwin L."/>
            <person name="Pitluck S."/>
            <person name="Peters L."/>
            <person name="Ovchinnikova G."/>
            <person name="Zhang X."/>
            <person name="Detter J.C."/>
            <person name="Han C."/>
            <person name="Tapia R."/>
            <person name="Land M."/>
            <person name="Hauser L."/>
            <person name="Kyrpides N."/>
            <person name="Ivanova N."/>
            <person name="Pagani I."/>
            <person name="Vogl K."/>
            <person name="Liu Z."/>
            <person name="Overmann J."/>
            <person name="Frigaard N.-U."/>
            <person name="Bryant D."/>
            <person name="Woyke T."/>
        </authorList>
    </citation>
    <scope>NUCLEOTIDE SEQUENCE [LARGE SCALE GENOMIC DNA]</scope>
    <source>
        <strain evidence="1 2">970</strain>
    </source>
</reference>
<protein>
    <recommendedName>
        <fullName evidence="3">PIN domain-containing protein</fullName>
    </recommendedName>
</protein>